<evidence type="ECO:0000313" key="2">
    <source>
        <dbReference type="EMBL" id="OXA63036.1"/>
    </source>
</evidence>
<keyword evidence="3" id="KW-1185">Reference proteome</keyword>
<reference evidence="2 3" key="1">
    <citation type="submission" date="2015-12" db="EMBL/GenBank/DDBJ databases">
        <title>The genome of Folsomia candida.</title>
        <authorList>
            <person name="Faddeeva A."/>
            <person name="Derks M.F."/>
            <person name="Anvar Y."/>
            <person name="Smit S."/>
            <person name="Van Straalen N."/>
            <person name="Roelofs D."/>
        </authorList>
    </citation>
    <scope>NUCLEOTIDE SEQUENCE [LARGE SCALE GENOMIC DNA]</scope>
    <source>
        <strain evidence="2 3">VU population</strain>
        <tissue evidence="2">Whole body</tissue>
    </source>
</reference>
<sequence>MTTQSRSAISSQIKMSCNPCCCCGSLQRGVIILAVIETILALMNLGTRIFALIAATNDSISWGDKSDNGETATVVTLSVNIVFAVLSLLLALRLYFAARKRDKKNCTIWLIVTAIITAITIIVVVVNVTKGVANTVELVATSVDIVYNFYMMWCVYAFIQEIKGDRDAPINTA</sequence>
<dbReference type="PANTHER" id="PTHR36694">
    <property type="entry name" value="PASIFLORA 1, ISOFORM A-RELATED"/>
    <property type="match status" value="1"/>
</dbReference>
<dbReference type="OMA" id="NDSISWG"/>
<evidence type="ECO:0000313" key="3">
    <source>
        <dbReference type="Proteomes" id="UP000198287"/>
    </source>
</evidence>
<feature type="transmembrane region" description="Helical" evidence="1">
    <location>
        <begin position="138"/>
        <end position="159"/>
    </location>
</feature>
<proteinExistence type="predicted"/>
<dbReference type="PANTHER" id="PTHR36694:SF11">
    <property type="entry name" value="LP21121P-RELATED"/>
    <property type="match status" value="1"/>
</dbReference>
<evidence type="ECO:0000256" key="1">
    <source>
        <dbReference type="SAM" id="Phobius"/>
    </source>
</evidence>
<accession>A0A226F261</accession>
<dbReference type="AlphaFoldDB" id="A0A226F261"/>
<keyword evidence="1" id="KW-0472">Membrane</keyword>
<dbReference type="Proteomes" id="UP000198287">
    <property type="component" value="Unassembled WGS sequence"/>
</dbReference>
<name>A0A226F261_FOLCA</name>
<feature type="transmembrane region" description="Helical" evidence="1">
    <location>
        <begin position="30"/>
        <end position="54"/>
    </location>
</feature>
<feature type="transmembrane region" description="Helical" evidence="1">
    <location>
        <begin position="74"/>
        <end position="96"/>
    </location>
</feature>
<gene>
    <name evidence="2" type="ORF">Fcan01_00926</name>
</gene>
<evidence type="ECO:0008006" key="4">
    <source>
        <dbReference type="Google" id="ProtNLM"/>
    </source>
</evidence>
<feature type="transmembrane region" description="Helical" evidence="1">
    <location>
        <begin position="108"/>
        <end position="126"/>
    </location>
</feature>
<protein>
    <recommendedName>
        <fullName evidence="4">MARVEL domain-containing protein</fullName>
    </recommendedName>
</protein>
<keyword evidence="1" id="KW-1133">Transmembrane helix</keyword>
<keyword evidence="1" id="KW-0812">Transmembrane</keyword>
<comment type="caution">
    <text evidence="2">The sequence shown here is derived from an EMBL/GenBank/DDBJ whole genome shotgun (WGS) entry which is preliminary data.</text>
</comment>
<organism evidence="2 3">
    <name type="scientific">Folsomia candida</name>
    <name type="common">Springtail</name>
    <dbReference type="NCBI Taxonomy" id="158441"/>
    <lineage>
        <taxon>Eukaryota</taxon>
        <taxon>Metazoa</taxon>
        <taxon>Ecdysozoa</taxon>
        <taxon>Arthropoda</taxon>
        <taxon>Hexapoda</taxon>
        <taxon>Collembola</taxon>
        <taxon>Entomobryomorpha</taxon>
        <taxon>Isotomoidea</taxon>
        <taxon>Isotomidae</taxon>
        <taxon>Proisotominae</taxon>
        <taxon>Folsomia</taxon>
    </lineage>
</organism>
<dbReference type="EMBL" id="LNIX01000001">
    <property type="protein sequence ID" value="OXA63036.1"/>
    <property type="molecule type" value="Genomic_DNA"/>
</dbReference>